<feature type="region of interest" description="Disordered" evidence="1">
    <location>
        <begin position="55"/>
        <end position="83"/>
    </location>
</feature>
<proteinExistence type="predicted"/>
<sequence>MNRSSKLQARWALRPDKAFTQRPSSVSPVRSLRLCECQPGSRVWALAVGERPDEYAPLGQRHHPPTLGSRCPSVDASRKEPRRKEIQRFLRRFDLPFPNPRRLSQSPS</sequence>
<comment type="caution">
    <text evidence="2">The sequence shown here is derived from an EMBL/GenBank/DDBJ whole genome shotgun (WGS) entry which is preliminary data.</text>
</comment>
<dbReference type="AlphaFoldDB" id="A0AAD7WTA3"/>
<dbReference type="Proteomes" id="UP001221898">
    <property type="component" value="Unassembled WGS sequence"/>
</dbReference>
<dbReference type="EMBL" id="JAINUG010000038">
    <property type="protein sequence ID" value="KAJ8407519.1"/>
    <property type="molecule type" value="Genomic_DNA"/>
</dbReference>
<keyword evidence="3" id="KW-1185">Reference proteome</keyword>
<accession>A0AAD7WTA3</accession>
<gene>
    <name evidence="2" type="ORF">AAFF_G00273760</name>
</gene>
<evidence type="ECO:0000256" key="1">
    <source>
        <dbReference type="SAM" id="MobiDB-lite"/>
    </source>
</evidence>
<name>A0AAD7WTA3_9TELE</name>
<evidence type="ECO:0000313" key="3">
    <source>
        <dbReference type="Proteomes" id="UP001221898"/>
    </source>
</evidence>
<organism evidence="2 3">
    <name type="scientific">Aldrovandia affinis</name>
    <dbReference type="NCBI Taxonomy" id="143900"/>
    <lineage>
        <taxon>Eukaryota</taxon>
        <taxon>Metazoa</taxon>
        <taxon>Chordata</taxon>
        <taxon>Craniata</taxon>
        <taxon>Vertebrata</taxon>
        <taxon>Euteleostomi</taxon>
        <taxon>Actinopterygii</taxon>
        <taxon>Neopterygii</taxon>
        <taxon>Teleostei</taxon>
        <taxon>Notacanthiformes</taxon>
        <taxon>Halosauridae</taxon>
        <taxon>Aldrovandia</taxon>
    </lineage>
</organism>
<protein>
    <submittedName>
        <fullName evidence="2">Uncharacterized protein</fullName>
    </submittedName>
</protein>
<reference evidence="2" key="1">
    <citation type="journal article" date="2023" name="Science">
        <title>Genome structures resolve the early diversification of teleost fishes.</title>
        <authorList>
            <person name="Parey E."/>
            <person name="Louis A."/>
            <person name="Montfort J."/>
            <person name="Bouchez O."/>
            <person name="Roques C."/>
            <person name="Iampietro C."/>
            <person name="Lluch J."/>
            <person name="Castinel A."/>
            <person name="Donnadieu C."/>
            <person name="Desvignes T."/>
            <person name="Floi Bucao C."/>
            <person name="Jouanno E."/>
            <person name="Wen M."/>
            <person name="Mejri S."/>
            <person name="Dirks R."/>
            <person name="Jansen H."/>
            <person name="Henkel C."/>
            <person name="Chen W.J."/>
            <person name="Zahm M."/>
            <person name="Cabau C."/>
            <person name="Klopp C."/>
            <person name="Thompson A.W."/>
            <person name="Robinson-Rechavi M."/>
            <person name="Braasch I."/>
            <person name="Lecointre G."/>
            <person name="Bobe J."/>
            <person name="Postlethwait J.H."/>
            <person name="Berthelot C."/>
            <person name="Roest Crollius H."/>
            <person name="Guiguen Y."/>
        </authorList>
    </citation>
    <scope>NUCLEOTIDE SEQUENCE</scope>
    <source>
        <strain evidence="2">NC1722</strain>
    </source>
</reference>
<evidence type="ECO:0000313" key="2">
    <source>
        <dbReference type="EMBL" id="KAJ8407519.1"/>
    </source>
</evidence>